<dbReference type="PATRIC" id="fig|1710894.3.peg.1280"/>
<dbReference type="AlphaFoldDB" id="A0A1B7VS43"/>
<name>A0A1B7VS43_APHFL</name>
<reference evidence="1 2" key="1">
    <citation type="submission" date="2015-09" db="EMBL/GenBank/DDBJ databases">
        <title>Whole genome shotgun sequence assembly of Aphanizomenon flos-aquae UKL13.</title>
        <authorList>
            <person name="Driscoll C."/>
        </authorList>
    </citation>
    <scope>NUCLEOTIDE SEQUENCE [LARGE SCALE GENOMIC DNA]</scope>
    <source>
        <strain evidence="1">MDT13</strain>
    </source>
</reference>
<evidence type="ECO:0000313" key="2">
    <source>
        <dbReference type="Proteomes" id="UP000092382"/>
    </source>
</evidence>
<sequence>MQGHGLSDVAMDILRVLTAEETQPMSTVAISQIIKADVFDVAEIMETWLEFLQEIHTNKETKYQLYHHSFRLYLHDYSTLRNI</sequence>
<accession>A0A1B7VS43</accession>
<proteinExistence type="predicted"/>
<comment type="caution">
    <text evidence="1">The sequence shown here is derived from an EMBL/GenBank/DDBJ whole genome shotgun (WGS) entry which is preliminary data.</text>
</comment>
<gene>
    <name evidence="1" type="ORF">AN481_14615</name>
</gene>
<evidence type="ECO:0000313" key="1">
    <source>
        <dbReference type="EMBL" id="OBQ23726.1"/>
    </source>
</evidence>
<protein>
    <submittedName>
        <fullName evidence="1">Uncharacterized protein</fullName>
    </submittedName>
</protein>
<dbReference type="EMBL" id="LJOY01000054">
    <property type="protein sequence ID" value="OBQ23726.1"/>
    <property type="molecule type" value="Genomic_DNA"/>
</dbReference>
<dbReference type="STRING" id="1803587.GCA_001593825_03143"/>
<dbReference type="Proteomes" id="UP000092382">
    <property type="component" value="Unassembled WGS sequence"/>
</dbReference>
<organism evidence="1 2">
    <name type="scientific">Aphanizomenon flos-aquae LD13</name>
    <dbReference type="NCBI Taxonomy" id="1710894"/>
    <lineage>
        <taxon>Bacteria</taxon>
        <taxon>Bacillati</taxon>
        <taxon>Cyanobacteriota</taxon>
        <taxon>Cyanophyceae</taxon>
        <taxon>Nostocales</taxon>
        <taxon>Aphanizomenonaceae</taxon>
        <taxon>Aphanizomenon</taxon>
    </lineage>
</organism>